<protein>
    <recommendedName>
        <fullName evidence="6">3-keto-5-aminohexanoate cleavage enzyme</fullName>
    </recommendedName>
</protein>
<dbReference type="PANTHER" id="PTHR37418">
    <property type="entry name" value="3-KETO-5-AMINOHEXANOATE CLEAVAGE ENZYME-RELATED"/>
    <property type="match status" value="1"/>
</dbReference>
<evidence type="ECO:0000313" key="5">
    <source>
        <dbReference type="EMBL" id="GAG08122.1"/>
    </source>
</evidence>
<reference evidence="5" key="1">
    <citation type="journal article" date="2014" name="Front. Microbiol.">
        <title>High frequency of phylogenetically diverse reductive dehalogenase-homologous genes in deep subseafloor sedimentary metagenomes.</title>
        <authorList>
            <person name="Kawai M."/>
            <person name="Futagami T."/>
            <person name="Toyoda A."/>
            <person name="Takaki Y."/>
            <person name="Nishi S."/>
            <person name="Hori S."/>
            <person name="Arai W."/>
            <person name="Tsubouchi T."/>
            <person name="Morono Y."/>
            <person name="Uchiyama I."/>
            <person name="Ito T."/>
            <person name="Fujiyama A."/>
            <person name="Inagaki F."/>
            <person name="Takami H."/>
        </authorList>
    </citation>
    <scope>NUCLEOTIDE SEQUENCE</scope>
    <source>
        <strain evidence="5">Expedition CK06-06</strain>
    </source>
</reference>
<comment type="caution">
    <text evidence="5">The sequence shown here is derived from an EMBL/GenBank/DDBJ whole genome shotgun (WGS) entry which is preliminary data.</text>
</comment>
<name>X0V9V1_9ZZZZ</name>
<evidence type="ECO:0000256" key="1">
    <source>
        <dbReference type="ARBA" id="ARBA00001947"/>
    </source>
</evidence>
<evidence type="ECO:0000256" key="4">
    <source>
        <dbReference type="ARBA" id="ARBA00022833"/>
    </source>
</evidence>
<gene>
    <name evidence="5" type="ORF">S01H1_34997</name>
</gene>
<keyword evidence="3" id="KW-0479">Metal-binding</keyword>
<organism evidence="5">
    <name type="scientific">marine sediment metagenome</name>
    <dbReference type="NCBI Taxonomy" id="412755"/>
    <lineage>
        <taxon>unclassified sequences</taxon>
        <taxon>metagenomes</taxon>
        <taxon>ecological metagenomes</taxon>
    </lineage>
</organism>
<dbReference type="InterPro" id="IPR008567">
    <property type="entry name" value="BKACE"/>
</dbReference>
<dbReference type="GO" id="GO:0043720">
    <property type="term" value="F:3-keto-5-aminohexanoate cleavage activity"/>
    <property type="evidence" value="ECO:0007669"/>
    <property type="project" value="InterPro"/>
</dbReference>
<evidence type="ECO:0000256" key="2">
    <source>
        <dbReference type="ARBA" id="ARBA00022679"/>
    </source>
</evidence>
<proteinExistence type="predicted"/>
<sequence>MEKLIITCALGGAVTMPVQTPYLPITPQQMADEAVRAAEAGAASVHVHARNPENGKPTADVDVYRQFLPKIRERSDVIVNITTGGGLGLSLEDRIKVVPTFKPEIATFNMGSMNFSIHPLLKRYKDEDYKYDWEKPFIEKTKDIIFPNTFLSLEYFCKTIKEHGSKPECECYDMGHLYNTSFLIREGLIELPIWLQLVTGVLGGIGSHPEDILNMIRTADRLIGPGNYKGEFRP</sequence>
<dbReference type="PANTHER" id="PTHR37418:SF2">
    <property type="entry name" value="3-KETO-5-AMINOHEXANOATE CLEAVAGE ENZYME"/>
    <property type="match status" value="1"/>
</dbReference>
<dbReference type="InterPro" id="IPR013785">
    <property type="entry name" value="Aldolase_TIM"/>
</dbReference>
<dbReference type="EMBL" id="BARS01021828">
    <property type="protein sequence ID" value="GAG08122.1"/>
    <property type="molecule type" value="Genomic_DNA"/>
</dbReference>
<dbReference type="AlphaFoldDB" id="X0V9V1"/>
<keyword evidence="4" id="KW-0862">Zinc</keyword>
<feature type="non-terminal residue" evidence="5">
    <location>
        <position position="234"/>
    </location>
</feature>
<dbReference type="GO" id="GO:0046872">
    <property type="term" value="F:metal ion binding"/>
    <property type="evidence" value="ECO:0007669"/>
    <property type="project" value="UniProtKB-KW"/>
</dbReference>
<evidence type="ECO:0008006" key="6">
    <source>
        <dbReference type="Google" id="ProtNLM"/>
    </source>
</evidence>
<dbReference type="Pfam" id="PF05853">
    <property type="entry name" value="BKACE"/>
    <property type="match status" value="1"/>
</dbReference>
<comment type="cofactor">
    <cofactor evidence="1">
        <name>Zn(2+)</name>
        <dbReference type="ChEBI" id="CHEBI:29105"/>
    </cofactor>
</comment>
<dbReference type="Gene3D" id="3.20.20.70">
    <property type="entry name" value="Aldolase class I"/>
    <property type="match status" value="1"/>
</dbReference>
<evidence type="ECO:0000256" key="3">
    <source>
        <dbReference type="ARBA" id="ARBA00022723"/>
    </source>
</evidence>
<accession>X0V9V1</accession>
<keyword evidence="2" id="KW-0808">Transferase</keyword>